<dbReference type="SUPFAM" id="SSF52058">
    <property type="entry name" value="L domain-like"/>
    <property type="match status" value="2"/>
</dbReference>
<evidence type="ECO:0000313" key="2">
    <source>
        <dbReference type="EMBL" id="KAK8846913.1"/>
    </source>
</evidence>
<dbReference type="InterPro" id="IPR026906">
    <property type="entry name" value="LRR_5"/>
</dbReference>
<proteinExistence type="predicted"/>
<evidence type="ECO:0008006" key="4">
    <source>
        <dbReference type="Google" id="ProtNLM"/>
    </source>
</evidence>
<protein>
    <recommendedName>
        <fullName evidence="4">Surface antigen BspA-like</fullName>
    </recommendedName>
</protein>
<dbReference type="Pfam" id="PF13306">
    <property type="entry name" value="LRR_5"/>
    <property type="match status" value="3"/>
</dbReference>
<keyword evidence="1" id="KW-1133">Transmembrane helix</keyword>
<evidence type="ECO:0000256" key="1">
    <source>
        <dbReference type="SAM" id="Phobius"/>
    </source>
</evidence>
<dbReference type="Proteomes" id="UP001470230">
    <property type="component" value="Unassembled WGS sequence"/>
</dbReference>
<keyword evidence="1" id="KW-0812">Transmembrane</keyword>
<accession>A0ABR2HGJ5</accession>
<organism evidence="2 3">
    <name type="scientific">Tritrichomonas musculus</name>
    <dbReference type="NCBI Taxonomy" id="1915356"/>
    <lineage>
        <taxon>Eukaryota</taxon>
        <taxon>Metamonada</taxon>
        <taxon>Parabasalia</taxon>
        <taxon>Tritrichomonadida</taxon>
        <taxon>Tritrichomonadidae</taxon>
        <taxon>Tritrichomonas</taxon>
    </lineage>
</organism>
<evidence type="ECO:0000313" key="3">
    <source>
        <dbReference type="Proteomes" id="UP001470230"/>
    </source>
</evidence>
<sequence>MSYCFNNCSSLLSIEFKEVLLLSEGSFNNCSSLNTINIPHCKELRGDFIFSGCSSLREIDLSHLLTVDSSAFRIFEGCNQLTIIKLPSVEPLVFHKDTFINCPGVTLKLPNNDDYVVYDDESHVVDDIKEDEKWCGIKIDSAFLPPFLTYKISDVEYKNRKLIYVQNPEDSVYLLENENETDDNTFEVKTLELLGGLVDSIELKEMIKKSPLIEKFEAHIGTLTEILSGTFSSSINLKEIIIHTEIYISYGALQNIPNLEVLKMDLQQSIRNDDLLGDNNLREIVFPLLTTIPSNTFANLPKLISIQLDTASIIHKECFMNCLSIEKLELPNIRIIDGDSHFEGCINLKFIDLSSLSTVHQTASRIFMNCNKLSTLKLGMEPPKIFNNDVFNNAGILPYISIPSEIGWRNYIPQCTINKDNNHYIWYGFDTGLIKEETQEYSCPLFSQIELPTPSETSIYHPNSITMTFEMTITYVLRKSVSYSNGLTISKYLFGTYISGEYVMVESQTYVYSYLPYVIQFYSMTKSPFQKIYEVFNIKKKLTPEILIGITCGSTAVFFIILTCLILYCRQLQKSKLDEFIDFSISEEDMENDTYNKNKDNNENKPTVKIIQDSGNEDDIENGLDYWF</sequence>
<keyword evidence="1" id="KW-0472">Membrane</keyword>
<name>A0ABR2HGJ5_9EUKA</name>
<gene>
    <name evidence="2" type="ORF">M9Y10_019481</name>
</gene>
<dbReference type="InterPro" id="IPR032675">
    <property type="entry name" value="LRR_dom_sf"/>
</dbReference>
<keyword evidence="3" id="KW-1185">Reference proteome</keyword>
<dbReference type="PANTHER" id="PTHR45661">
    <property type="entry name" value="SURFACE ANTIGEN"/>
    <property type="match status" value="1"/>
</dbReference>
<comment type="caution">
    <text evidence="2">The sequence shown here is derived from an EMBL/GenBank/DDBJ whole genome shotgun (WGS) entry which is preliminary data.</text>
</comment>
<dbReference type="InterPro" id="IPR053139">
    <property type="entry name" value="Surface_bspA-like"/>
</dbReference>
<feature type="transmembrane region" description="Helical" evidence="1">
    <location>
        <begin position="546"/>
        <end position="568"/>
    </location>
</feature>
<dbReference type="Gene3D" id="3.80.10.10">
    <property type="entry name" value="Ribonuclease Inhibitor"/>
    <property type="match status" value="2"/>
</dbReference>
<reference evidence="2 3" key="1">
    <citation type="submission" date="2024-04" db="EMBL/GenBank/DDBJ databases">
        <title>Tritrichomonas musculus Genome.</title>
        <authorList>
            <person name="Alves-Ferreira E."/>
            <person name="Grigg M."/>
            <person name="Lorenzi H."/>
            <person name="Galac M."/>
        </authorList>
    </citation>
    <scope>NUCLEOTIDE SEQUENCE [LARGE SCALE GENOMIC DNA]</scope>
    <source>
        <strain evidence="2 3">EAF2021</strain>
    </source>
</reference>
<dbReference type="PANTHER" id="PTHR45661:SF3">
    <property type="entry name" value="IG-LIKE DOMAIN-CONTAINING PROTEIN"/>
    <property type="match status" value="1"/>
</dbReference>
<dbReference type="EMBL" id="JAPFFF010000028">
    <property type="protein sequence ID" value="KAK8846913.1"/>
    <property type="molecule type" value="Genomic_DNA"/>
</dbReference>